<dbReference type="PANTHER" id="PTHR34415:SF1">
    <property type="entry name" value="INTEGRASE CATALYTIC DOMAIN-CONTAINING PROTEIN"/>
    <property type="match status" value="1"/>
</dbReference>
<reference evidence="2" key="1">
    <citation type="submission" date="2017-05" db="UniProtKB">
        <authorList>
            <consortium name="EnsemblMetazoa"/>
        </authorList>
    </citation>
    <scope>IDENTIFICATION</scope>
</reference>
<dbReference type="OrthoDB" id="10033306at2759"/>
<accession>A0A1X7TXC8</accession>
<evidence type="ECO:0000313" key="2">
    <source>
        <dbReference type="EnsemblMetazoa" id="Aqu2.1.19899_001"/>
    </source>
</evidence>
<evidence type="ECO:0000256" key="1">
    <source>
        <dbReference type="SAM" id="MobiDB-lite"/>
    </source>
</evidence>
<protein>
    <submittedName>
        <fullName evidence="2">Uncharacterized protein</fullName>
    </submittedName>
</protein>
<organism evidence="2">
    <name type="scientific">Amphimedon queenslandica</name>
    <name type="common">Sponge</name>
    <dbReference type="NCBI Taxonomy" id="400682"/>
    <lineage>
        <taxon>Eukaryota</taxon>
        <taxon>Metazoa</taxon>
        <taxon>Porifera</taxon>
        <taxon>Demospongiae</taxon>
        <taxon>Heteroscleromorpha</taxon>
        <taxon>Haplosclerida</taxon>
        <taxon>Niphatidae</taxon>
        <taxon>Amphimedon</taxon>
    </lineage>
</organism>
<dbReference type="InParanoid" id="A0A1X7TXC8"/>
<dbReference type="EnsemblMetazoa" id="Aqu2.1.19899_001">
    <property type="protein sequence ID" value="Aqu2.1.19899_001"/>
    <property type="gene ID" value="Aqu2.1.19899"/>
</dbReference>
<name>A0A1X7TXC8_AMPQE</name>
<sequence length="464" mass="52944">MEEEVEEGKEEEKETKDCDEDINPPLFDPEVAVELQVSDLDLESAMPDAPATSTTHSGDDMRKEDLQEEEELSKFFEHGCGCSDNCYALFSHSYIKTYRCDIQAMAKPVQEIAIMSQVAATSTMGGLSTGNHRRQKERKRQFFTFMHQGRKICRVTFLKLHSCGKSRFEEIMKNYRMNGLIPRVHGNAGKTPNHALTYDDILQVVAFIRKYAEVHGISLPGRIPGMKCYENKKFLPCSTSKRQVYLEYAESCEGLYVKACAEITFNMLWRRYLPYIEKMKPMSDLCATCKEISGLIIRSANMQSDERITEAMQKALDHRSLVKKEREYYKDVLKEAQLLLKGLYTDAANNYNPPLTRPLAMLNIVAHYRFDYAQQVHYPSSPLQAGPIYFLTPRKCGIFGVCYKAIPQQVNFLIDESFDTGKGANPVISMYLLWRVMTGLNASISISFCQLDTQNFLQTGASDY</sequence>
<dbReference type="AlphaFoldDB" id="A0A1X7TXC8"/>
<proteinExistence type="predicted"/>
<dbReference type="PANTHER" id="PTHR34415">
    <property type="entry name" value="INTEGRASE CATALYTIC DOMAIN-CONTAINING PROTEIN"/>
    <property type="match status" value="1"/>
</dbReference>
<dbReference type="eggNOG" id="ENOG502RYKN">
    <property type="taxonomic scope" value="Eukaryota"/>
</dbReference>
<feature type="region of interest" description="Disordered" evidence="1">
    <location>
        <begin position="1"/>
        <end position="68"/>
    </location>
</feature>